<reference evidence="2" key="2">
    <citation type="submission" date="2023-06" db="EMBL/GenBank/DDBJ databases">
        <authorList>
            <consortium name="Lawrence Berkeley National Laboratory"/>
            <person name="Haridas S."/>
            <person name="Hensen N."/>
            <person name="Bonometti L."/>
            <person name="Westerberg I."/>
            <person name="Brannstrom I.O."/>
            <person name="Guillou S."/>
            <person name="Cros-Aarteil S."/>
            <person name="Calhoun S."/>
            <person name="Kuo A."/>
            <person name="Mondo S."/>
            <person name="Pangilinan J."/>
            <person name="Riley R."/>
            <person name="Labutti K."/>
            <person name="Andreopoulos B."/>
            <person name="Lipzen A."/>
            <person name="Chen C."/>
            <person name="Yanf M."/>
            <person name="Daum C."/>
            <person name="Ng V."/>
            <person name="Clum A."/>
            <person name="Steindorff A."/>
            <person name="Ohm R."/>
            <person name="Martin F."/>
            <person name="Silar P."/>
            <person name="Natvig D."/>
            <person name="Lalanne C."/>
            <person name="Gautier V."/>
            <person name="Ament-Velasquez S.L."/>
            <person name="Kruys A."/>
            <person name="Hutchinson M.I."/>
            <person name="Powell A.J."/>
            <person name="Barry K."/>
            <person name="Miller A.N."/>
            <person name="Grigoriev I.V."/>
            <person name="Debuchy R."/>
            <person name="Gladieux P."/>
            <person name="Thoren M.H."/>
            <person name="Johannesson H."/>
        </authorList>
    </citation>
    <scope>NUCLEOTIDE SEQUENCE</scope>
    <source>
        <strain evidence="2">CBS 118394</strain>
    </source>
</reference>
<organism evidence="2 3">
    <name type="scientific">Apodospora peruviana</name>
    <dbReference type="NCBI Taxonomy" id="516989"/>
    <lineage>
        <taxon>Eukaryota</taxon>
        <taxon>Fungi</taxon>
        <taxon>Dikarya</taxon>
        <taxon>Ascomycota</taxon>
        <taxon>Pezizomycotina</taxon>
        <taxon>Sordariomycetes</taxon>
        <taxon>Sordariomycetidae</taxon>
        <taxon>Sordariales</taxon>
        <taxon>Lasiosphaeriaceae</taxon>
        <taxon>Apodospora</taxon>
    </lineage>
</organism>
<evidence type="ECO:0000256" key="1">
    <source>
        <dbReference type="SAM" id="SignalP"/>
    </source>
</evidence>
<comment type="caution">
    <text evidence="2">The sequence shown here is derived from an EMBL/GenBank/DDBJ whole genome shotgun (WGS) entry which is preliminary data.</text>
</comment>
<keyword evidence="1" id="KW-0732">Signal</keyword>
<protein>
    <recommendedName>
        <fullName evidence="4">Small secreted protein</fullName>
    </recommendedName>
</protein>
<accession>A0AAE0M4T8</accession>
<sequence length="140" mass="14516">MRSFFASALAMVALAASAVVAAPAPDALSSALDNSIAKRTPGNVLLCNTSGFQNCQVVSYTLPQNGIWPCIALPDRFSTHLGGIGPDHGALCRIWTDASCSEASNTVITSFPGISNLYNDNGVDHGHTARYIGCIPCSGC</sequence>
<feature type="signal peptide" evidence="1">
    <location>
        <begin position="1"/>
        <end position="21"/>
    </location>
</feature>
<evidence type="ECO:0008006" key="4">
    <source>
        <dbReference type="Google" id="ProtNLM"/>
    </source>
</evidence>
<keyword evidence="3" id="KW-1185">Reference proteome</keyword>
<dbReference type="AlphaFoldDB" id="A0AAE0M4T8"/>
<reference evidence="2" key="1">
    <citation type="journal article" date="2023" name="Mol. Phylogenet. Evol.">
        <title>Genome-scale phylogeny and comparative genomics of the fungal order Sordariales.</title>
        <authorList>
            <person name="Hensen N."/>
            <person name="Bonometti L."/>
            <person name="Westerberg I."/>
            <person name="Brannstrom I.O."/>
            <person name="Guillou S."/>
            <person name="Cros-Aarteil S."/>
            <person name="Calhoun S."/>
            <person name="Haridas S."/>
            <person name="Kuo A."/>
            <person name="Mondo S."/>
            <person name="Pangilinan J."/>
            <person name="Riley R."/>
            <person name="LaButti K."/>
            <person name="Andreopoulos B."/>
            <person name="Lipzen A."/>
            <person name="Chen C."/>
            <person name="Yan M."/>
            <person name="Daum C."/>
            <person name="Ng V."/>
            <person name="Clum A."/>
            <person name="Steindorff A."/>
            <person name="Ohm R.A."/>
            <person name="Martin F."/>
            <person name="Silar P."/>
            <person name="Natvig D.O."/>
            <person name="Lalanne C."/>
            <person name="Gautier V."/>
            <person name="Ament-Velasquez S.L."/>
            <person name="Kruys A."/>
            <person name="Hutchinson M.I."/>
            <person name="Powell A.J."/>
            <person name="Barry K."/>
            <person name="Miller A.N."/>
            <person name="Grigoriev I.V."/>
            <person name="Debuchy R."/>
            <person name="Gladieux P."/>
            <person name="Hiltunen Thoren M."/>
            <person name="Johannesson H."/>
        </authorList>
    </citation>
    <scope>NUCLEOTIDE SEQUENCE</scope>
    <source>
        <strain evidence="2">CBS 118394</strain>
    </source>
</reference>
<name>A0AAE0M4T8_9PEZI</name>
<proteinExistence type="predicted"/>
<evidence type="ECO:0000313" key="2">
    <source>
        <dbReference type="EMBL" id="KAK3318753.1"/>
    </source>
</evidence>
<dbReference type="Proteomes" id="UP001283341">
    <property type="component" value="Unassembled WGS sequence"/>
</dbReference>
<evidence type="ECO:0000313" key="3">
    <source>
        <dbReference type="Proteomes" id="UP001283341"/>
    </source>
</evidence>
<dbReference type="EMBL" id="JAUEDM010000004">
    <property type="protein sequence ID" value="KAK3318753.1"/>
    <property type="molecule type" value="Genomic_DNA"/>
</dbReference>
<gene>
    <name evidence="2" type="ORF">B0H66DRAFT_558131</name>
</gene>
<feature type="chain" id="PRO_5041899174" description="Small secreted protein" evidence="1">
    <location>
        <begin position="22"/>
        <end position="140"/>
    </location>
</feature>